<name>Q2H3E8_CHAGB</name>
<organism evidence="2 3">
    <name type="scientific">Chaetomium globosum (strain ATCC 6205 / CBS 148.51 / DSM 1962 / NBRC 6347 / NRRL 1970)</name>
    <name type="common">Soil fungus</name>
    <dbReference type="NCBI Taxonomy" id="306901"/>
    <lineage>
        <taxon>Eukaryota</taxon>
        <taxon>Fungi</taxon>
        <taxon>Dikarya</taxon>
        <taxon>Ascomycota</taxon>
        <taxon>Pezizomycotina</taxon>
        <taxon>Sordariomycetes</taxon>
        <taxon>Sordariomycetidae</taxon>
        <taxon>Sordariales</taxon>
        <taxon>Chaetomiaceae</taxon>
        <taxon>Chaetomium</taxon>
    </lineage>
</organism>
<dbReference type="InParanoid" id="Q2H3E8"/>
<dbReference type="AlphaFoldDB" id="Q2H3E8"/>
<dbReference type="EMBL" id="CH408031">
    <property type="protein sequence ID" value="EAQ90198.1"/>
    <property type="molecule type" value="Genomic_DNA"/>
</dbReference>
<gene>
    <name evidence="2" type="ORF">CHGG_06817</name>
</gene>
<dbReference type="Proteomes" id="UP000001056">
    <property type="component" value="Unassembled WGS sequence"/>
</dbReference>
<feature type="region of interest" description="Disordered" evidence="1">
    <location>
        <begin position="1"/>
        <end position="40"/>
    </location>
</feature>
<keyword evidence="3" id="KW-1185">Reference proteome</keyword>
<evidence type="ECO:0000313" key="2">
    <source>
        <dbReference type="EMBL" id="EAQ90198.1"/>
    </source>
</evidence>
<dbReference type="RefSeq" id="XP_001222912.1">
    <property type="nucleotide sequence ID" value="XM_001222911.1"/>
</dbReference>
<dbReference type="eggNOG" id="ENOG502T2V4">
    <property type="taxonomic scope" value="Eukaryota"/>
</dbReference>
<dbReference type="HOGENOM" id="CLU_1834933_0_0_1"/>
<evidence type="ECO:0008006" key="4">
    <source>
        <dbReference type="Google" id="ProtNLM"/>
    </source>
</evidence>
<proteinExistence type="predicted"/>
<evidence type="ECO:0000256" key="1">
    <source>
        <dbReference type="SAM" id="MobiDB-lite"/>
    </source>
</evidence>
<evidence type="ECO:0000313" key="3">
    <source>
        <dbReference type="Proteomes" id="UP000001056"/>
    </source>
</evidence>
<sequence>MVKNGTKSGRARFRCAKGREYKPQANPETHESKRRKTSTQFTGCKFQLAARPLPDGRWAVKLPDGPAALHNHGWSYPTAFAGARARDSYEPGTAAPRASGRFIDGLDALDPDIEDDHDRALAAAEVAAHEDQEDAVALGN</sequence>
<accession>Q2H3E8</accession>
<dbReference type="VEuPathDB" id="FungiDB:CHGG_06817"/>
<dbReference type="GeneID" id="4391326"/>
<reference evidence="3" key="1">
    <citation type="journal article" date="2015" name="Genome Announc.">
        <title>Draft genome sequence of the cellulolytic fungus Chaetomium globosum.</title>
        <authorList>
            <person name="Cuomo C.A."/>
            <person name="Untereiner W.A."/>
            <person name="Ma L.-J."/>
            <person name="Grabherr M."/>
            <person name="Birren B.W."/>
        </authorList>
    </citation>
    <scope>NUCLEOTIDE SEQUENCE [LARGE SCALE GENOMIC DNA]</scope>
    <source>
        <strain evidence="3">ATCC 6205 / CBS 148.51 / DSM 1962 / NBRC 6347 / NRRL 1970</strain>
    </source>
</reference>
<protein>
    <recommendedName>
        <fullName evidence="4">FAR1 domain-containing protein</fullName>
    </recommendedName>
</protein>
<dbReference type="OrthoDB" id="5151057at2759"/>